<sequence length="484" mass="55158">MDPESVHFASDGPFTGFLHSDNMEYDHYGHGSPRVSQPLHHSQLQQHDPRYNGGDGQQNQQQLAQGEQSNGVSDDGSRSLVQSPTSPLSPPHDGRMQLYNPHLPQQAQQPQQLSNIFQASFQQQQQQQQLQPTGPWDLASSTQALPPVANFGQHLGSSANSGIQLPPTFMALLQQQQQMMQQQIQQQMQHHQQQMQRQMMEFQRMFNQQQHSGIALQPSSPSVQIQQQSLISPLYPCAKQEPFDDIIFKTTSDFEHYPDRGAAGYPIPKKAGVSKFTLDQIMRKELHRKAELARRRPEEIPNYHNGVEITMLEFTKLSPTSQRYWTLGIDARKADTDPKLRTKIIAEIRKRRANIRKAYDICWGEHAVDLRAYSSLQDMKDDLAEQVQYAMLVYMQDSFGIPLKYGRQEVASLIESQYRNNKQFSDAKQEEEQMEAALVVEKAERELQDNLKKAPNSTLPAKRKKAAKTTPSNKKTRGSCSYCC</sequence>
<dbReference type="AlphaFoldDB" id="A0A3N4HJW2"/>
<evidence type="ECO:0000313" key="2">
    <source>
        <dbReference type="EMBL" id="RPA73206.1"/>
    </source>
</evidence>
<protein>
    <submittedName>
        <fullName evidence="2">Uncharacterized protein</fullName>
    </submittedName>
</protein>
<feature type="compositionally biased region" description="Low complexity" evidence="1">
    <location>
        <begin position="57"/>
        <end position="71"/>
    </location>
</feature>
<dbReference type="EMBL" id="ML119829">
    <property type="protein sequence ID" value="RPA73206.1"/>
    <property type="molecule type" value="Genomic_DNA"/>
</dbReference>
<gene>
    <name evidence="2" type="ORF">BJ508DRAFT_53741</name>
</gene>
<feature type="compositionally biased region" description="Low complexity" evidence="1">
    <location>
        <begin position="122"/>
        <end position="131"/>
    </location>
</feature>
<evidence type="ECO:0000256" key="1">
    <source>
        <dbReference type="SAM" id="MobiDB-lite"/>
    </source>
</evidence>
<organism evidence="2 3">
    <name type="scientific">Ascobolus immersus RN42</name>
    <dbReference type="NCBI Taxonomy" id="1160509"/>
    <lineage>
        <taxon>Eukaryota</taxon>
        <taxon>Fungi</taxon>
        <taxon>Dikarya</taxon>
        <taxon>Ascomycota</taxon>
        <taxon>Pezizomycotina</taxon>
        <taxon>Pezizomycetes</taxon>
        <taxon>Pezizales</taxon>
        <taxon>Ascobolaceae</taxon>
        <taxon>Ascobolus</taxon>
    </lineage>
</organism>
<feature type="compositionally biased region" description="Low complexity" evidence="1">
    <location>
        <begin position="36"/>
        <end position="46"/>
    </location>
</feature>
<dbReference type="Proteomes" id="UP000275078">
    <property type="component" value="Unassembled WGS sequence"/>
</dbReference>
<feature type="region of interest" description="Disordered" evidence="1">
    <location>
        <begin position="449"/>
        <end position="484"/>
    </location>
</feature>
<accession>A0A3N4HJW2</accession>
<keyword evidence="3" id="KW-1185">Reference proteome</keyword>
<evidence type="ECO:0000313" key="3">
    <source>
        <dbReference type="Proteomes" id="UP000275078"/>
    </source>
</evidence>
<proteinExistence type="predicted"/>
<feature type="region of interest" description="Disordered" evidence="1">
    <location>
        <begin position="120"/>
        <end position="142"/>
    </location>
</feature>
<feature type="region of interest" description="Disordered" evidence="1">
    <location>
        <begin position="25"/>
        <end position="99"/>
    </location>
</feature>
<name>A0A3N4HJW2_ASCIM</name>
<reference evidence="2 3" key="1">
    <citation type="journal article" date="2018" name="Nat. Ecol. Evol.">
        <title>Pezizomycetes genomes reveal the molecular basis of ectomycorrhizal truffle lifestyle.</title>
        <authorList>
            <person name="Murat C."/>
            <person name="Payen T."/>
            <person name="Noel B."/>
            <person name="Kuo A."/>
            <person name="Morin E."/>
            <person name="Chen J."/>
            <person name="Kohler A."/>
            <person name="Krizsan K."/>
            <person name="Balestrini R."/>
            <person name="Da Silva C."/>
            <person name="Montanini B."/>
            <person name="Hainaut M."/>
            <person name="Levati E."/>
            <person name="Barry K.W."/>
            <person name="Belfiori B."/>
            <person name="Cichocki N."/>
            <person name="Clum A."/>
            <person name="Dockter R.B."/>
            <person name="Fauchery L."/>
            <person name="Guy J."/>
            <person name="Iotti M."/>
            <person name="Le Tacon F."/>
            <person name="Lindquist E.A."/>
            <person name="Lipzen A."/>
            <person name="Malagnac F."/>
            <person name="Mello A."/>
            <person name="Molinier V."/>
            <person name="Miyauchi S."/>
            <person name="Poulain J."/>
            <person name="Riccioni C."/>
            <person name="Rubini A."/>
            <person name="Sitrit Y."/>
            <person name="Splivallo R."/>
            <person name="Traeger S."/>
            <person name="Wang M."/>
            <person name="Zifcakova L."/>
            <person name="Wipf D."/>
            <person name="Zambonelli A."/>
            <person name="Paolocci F."/>
            <person name="Nowrousian M."/>
            <person name="Ottonello S."/>
            <person name="Baldrian P."/>
            <person name="Spatafora J.W."/>
            <person name="Henrissat B."/>
            <person name="Nagy L.G."/>
            <person name="Aury J.M."/>
            <person name="Wincker P."/>
            <person name="Grigoriev I.V."/>
            <person name="Bonfante P."/>
            <person name="Martin F.M."/>
        </authorList>
    </citation>
    <scope>NUCLEOTIDE SEQUENCE [LARGE SCALE GENOMIC DNA]</scope>
    <source>
        <strain evidence="2 3">RN42</strain>
    </source>
</reference>